<protein>
    <submittedName>
        <fullName evidence="1">Uncharacterized protein</fullName>
    </submittedName>
</protein>
<organism evidence="1 2">
    <name type="scientific">Thraustotheca clavata</name>
    <dbReference type="NCBI Taxonomy" id="74557"/>
    <lineage>
        <taxon>Eukaryota</taxon>
        <taxon>Sar</taxon>
        <taxon>Stramenopiles</taxon>
        <taxon>Oomycota</taxon>
        <taxon>Saprolegniomycetes</taxon>
        <taxon>Saprolegniales</taxon>
        <taxon>Achlyaceae</taxon>
        <taxon>Thraustotheca</taxon>
    </lineage>
</organism>
<gene>
    <name evidence="1" type="ORF">THRCLA_03734</name>
</gene>
<dbReference type="AlphaFoldDB" id="A0A1W0A139"/>
<dbReference type="EMBL" id="JNBS01000703">
    <property type="protein sequence ID" value="OQS03985.1"/>
    <property type="molecule type" value="Genomic_DNA"/>
</dbReference>
<evidence type="ECO:0000313" key="1">
    <source>
        <dbReference type="EMBL" id="OQS03985.1"/>
    </source>
</evidence>
<sequence length="187" mass="21172">MIYQAIMGVFGNIVGLLVVPGQEHEYYSSAFNLFQIPTYLAVLLYVLSEFVTIFTGDAQIYFGNPLYYGLEYLEVHPTAGFLLPMMRSMYCPLTTQLVKLLSFLVVIGQIDLNPFNNLEVTSYVLGYIILLTKTIDDVFEKSRIKAIKSFAECVLCCEKTNGLRAINIDAAKEIIKDLAKNDKERRL</sequence>
<proteinExistence type="predicted"/>
<evidence type="ECO:0000313" key="2">
    <source>
        <dbReference type="Proteomes" id="UP000243217"/>
    </source>
</evidence>
<dbReference type="OrthoDB" id="533508at2759"/>
<dbReference type="Proteomes" id="UP000243217">
    <property type="component" value="Unassembled WGS sequence"/>
</dbReference>
<reference evidence="1 2" key="1">
    <citation type="journal article" date="2014" name="Genome Biol. Evol.">
        <title>The secreted proteins of Achlya hypogyna and Thraustotheca clavata identify the ancestral oomycete secretome and reveal gene acquisitions by horizontal gene transfer.</title>
        <authorList>
            <person name="Misner I."/>
            <person name="Blouin N."/>
            <person name="Leonard G."/>
            <person name="Richards T.A."/>
            <person name="Lane C.E."/>
        </authorList>
    </citation>
    <scope>NUCLEOTIDE SEQUENCE [LARGE SCALE GENOMIC DNA]</scope>
    <source>
        <strain evidence="1 2">ATCC 34112</strain>
    </source>
</reference>
<accession>A0A1W0A139</accession>
<keyword evidence="2" id="KW-1185">Reference proteome</keyword>
<comment type="caution">
    <text evidence="1">The sequence shown here is derived from an EMBL/GenBank/DDBJ whole genome shotgun (WGS) entry which is preliminary data.</text>
</comment>
<name>A0A1W0A139_9STRA</name>